<feature type="transmembrane region" description="Helical" evidence="1">
    <location>
        <begin position="67"/>
        <end position="88"/>
    </location>
</feature>
<evidence type="ECO:0000256" key="1">
    <source>
        <dbReference type="SAM" id="Phobius"/>
    </source>
</evidence>
<name>A0ABD1XIT8_9MARC</name>
<dbReference type="Proteomes" id="UP001605036">
    <property type="component" value="Unassembled WGS sequence"/>
</dbReference>
<keyword evidence="1" id="KW-0812">Transmembrane</keyword>
<accession>A0ABD1XIT8</accession>
<keyword evidence="3" id="KW-1185">Reference proteome</keyword>
<comment type="caution">
    <text evidence="2">The sequence shown here is derived from an EMBL/GenBank/DDBJ whole genome shotgun (WGS) entry which is preliminary data.</text>
</comment>
<sequence length="89" mass="10107">MAIWISTKVNKDHEGVVLPVALVLAWIRNSNSPVSRLKMFLKAQSLISFTECRHTGIRKRTTSCRKYCNGVLFGNQFVSVFGLFYQIAL</sequence>
<dbReference type="EMBL" id="JBHFFA010000008">
    <property type="protein sequence ID" value="KAL2608852.1"/>
    <property type="molecule type" value="Genomic_DNA"/>
</dbReference>
<evidence type="ECO:0000313" key="2">
    <source>
        <dbReference type="EMBL" id="KAL2608852.1"/>
    </source>
</evidence>
<dbReference type="AlphaFoldDB" id="A0ABD1XIT8"/>
<evidence type="ECO:0000313" key="3">
    <source>
        <dbReference type="Proteomes" id="UP001605036"/>
    </source>
</evidence>
<keyword evidence="1" id="KW-0472">Membrane</keyword>
<protein>
    <submittedName>
        <fullName evidence="2">Uncharacterized protein</fullName>
    </submittedName>
</protein>
<gene>
    <name evidence="2" type="ORF">R1flu_027425</name>
</gene>
<reference evidence="2 3" key="1">
    <citation type="submission" date="2024-09" db="EMBL/GenBank/DDBJ databases">
        <title>Chromosome-scale assembly of Riccia fluitans.</title>
        <authorList>
            <person name="Paukszto L."/>
            <person name="Sawicki J."/>
            <person name="Karawczyk K."/>
            <person name="Piernik-Szablinska J."/>
            <person name="Szczecinska M."/>
            <person name="Mazdziarz M."/>
        </authorList>
    </citation>
    <scope>NUCLEOTIDE SEQUENCE [LARGE SCALE GENOMIC DNA]</scope>
    <source>
        <strain evidence="2">Rf_01</strain>
        <tissue evidence="2">Aerial parts of the thallus</tissue>
    </source>
</reference>
<proteinExistence type="predicted"/>
<organism evidence="2 3">
    <name type="scientific">Riccia fluitans</name>
    <dbReference type="NCBI Taxonomy" id="41844"/>
    <lineage>
        <taxon>Eukaryota</taxon>
        <taxon>Viridiplantae</taxon>
        <taxon>Streptophyta</taxon>
        <taxon>Embryophyta</taxon>
        <taxon>Marchantiophyta</taxon>
        <taxon>Marchantiopsida</taxon>
        <taxon>Marchantiidae</taxon>
        <taxon>Marchantiales</taxon>
        <taxon>Ricciaceae</taxon>
        <taxon>Riccia</taxon>
    </lineage>
</organism>
<keyword evidence="1" id="KW-1133">Transmembrane helix</keyword>